<evidence type="ECO:0000313" key="1">
    <source>
        <dbReference type="EMBL" id="GBG17620.1"/>
    </source>
</evidence>
<sequence length="81" mass="9898">MYTIFGIQIADLSYISLLSKNMVSVHQTITASVWIINLLRRKIYRFYKNIFEIINKIKYQPLIYRFEEEQYKNYMSGEIYQ</sequence>
<dbReference type="EMBL" id="BDUD01000001">
    <property type="protein sequence ID" value="GBG17620.1"/>
    <property type="molecule type" value="Genomic_DNA"/>
</dbReference>
<comment type="caution">
    <text evidence="1">The sequence shown here is derived from an EMBL/GenBank/DDBJ whole genome shotgun (WGS) entry which is preliminary data.</text>
</comment>
<keyword evidence="2" id="KW-1185">Reference proteome</keyword>
<gene>
    <name evidence="1" type="ORF">NIES4072_12810</name>
</gene>
<reference evidence="1 2" key="1">
    <citation type="submission" date="2017-06" db="EMBL/GenBank/DDBJ databases">
        <title>Genome sequencing of cyanobaciteial culture collection at National Institute for Environmental Studies (NIES).</title>
        <authorList>
            <person name="Hirose Y."/>
            <person name="Shimura Y."/>
            <person name="Fujisawa T."/>
            <person name="Nakamura Y."/>
            <person name="Kawachi M."/>
        </authorList>
    </citation>
    <scope>NUCLEOTIDE SEQUENCE [LARGE SCALE GENOMIC DNA]</scope>
    <source>
        <strain evidence="1 2">NIES-4072</strain>
    </source>
</reference>
<dbReference type="AlphaFoldDB" id="A0A2R5FGB2"/>
<dbReference type="Proteomes" id="UP000245124">
    <property type="component" value="Unassembled WGS sequence"/>
</dbReference>
<accession>A0A2R5FGB2</accession>
<proteinExistence type="predicted"/>
<protein>
    <submittedName>
        <fullName evidence="1">Uncharacterized protein</fullName>
    </submittedName>
</protein>
<evidence type="ECO:0000313" key="2">
    <source>
        <dbReference type="Proteomes" id="UP000245124"/>
    </source>
</evidence>
<name>A0A2R5FGB2_NOSCO</name>
<organism evidence="1 2">
    <name type="scientific">Nostoc commune NIES-4072</name>
    <dbReference type="NCBI Taxonomy" id="2005467"/>
    <lineage>
        <taxon>Bacteria</taxon>
        <taxon>Bacillati</taxon>
        <taxon>Cyanobacteriota</taxon>
        <taxon>Cyanophyceae</taxon>
        <taxon>Nostocales</taxon>
        <taxon>Nostocaceae</taxon>
        <taxon>Nostoc</taxon>
    </lineage>
</organism>